<feature type="domain" description="Pyridoxamine 5'-phosphate oxidase Alr4036 family FMN-binding" evidence="1">
    <location>
        <begin position="33"/>
        <end position="118"/>
    </location>
</feature>
<dbReference type="EMBL" id="SGWV01000009">
    <property type="protein sequence ID" value="RZS54409.1"/>
    <property type="molecule type" value="Genomic_DNA"/>
</dbReference>
<dbReference type="RefSeq" id="WP_130481770.1">
    <property type="nucleotide sequence ID" value="NZ_SGWV01000009.1"/>
</dbReference>
<reference evidence="2 3" key="1">
    <citation type="submission" date="2019-02" db="EMBL/GenBank/DDBJ databases">
        <title>Genomic Encyclopedia of Type Strains, Phase IV (KMG-IV): sequencing the most valuable type-strain genomes for metagenomic binning, comparative biology and taxonomic classification.</title>
        <authorList>
            <person name="Goeker M."/>
        </authorList>
    </citation>
    <scope>NUCLEOTIDE SEQUENCE [LARGE SCALE GENOMIC DNA]</scope>
    <source>
        <strain evidence="2 3">DSM 10617</strain>
    </source>
</reference>
<dbReference type="Proteomes" id="UP000293433">
    <property type="component" value="Unassembled WGS sequence"/>
</dbReference>
<evidence type="ECO:0000313" key="3">
    <source>
        <dbReference type="Proteomes" id="UP000293433"/>
    </source>
</evidence>
<dbReference type="Pfam" id="PF12766">
    <property type="entry name" value="Pyridox_oxase_2"/>
    <property type="match status" value="1"/>
</dbReference>
<evidence type="ECO:0000259" key="1">
    <source>
        <dbReference type="Pfam" id="PF12766"/>
    </source>
</evidence>
<keyword evidence="3" id="KW-1185">Reference proteome</keyword>
<protein>
    <submittedName>
        <fullName evidence="2">Pyridoxamine 5'-phosphate oxidase-like protein</fullName>
    </submittedName>
</protein>
<name>A0A4Q7LLK0_9BURK</name>
<proteinExistence type="predicted"/>
<dbReference type="AlphaFoldDB" id="A0A4Q7LLK0"/>
<dbReference type="GO" id="GO:0010181">
    <property type="term" value="F:FMN binding"/>
    <property type="evidence" value="ECO:0007669"/>
    <property type="project" value="InterPro"/>
</dbReference>
<comment type="caution">
    <text evidence="2">The sequence shown here is derived from an EMBL/GenBank/DDBJ whole genome shotgun (WGS) entry which is preliminary data.</text>
</comment>
<sequence length="202" mass="22579">MNDASLLEDAIAPRPTDLSLIEAMIWTELDRAVHHRAAAGRPAHPWRRAALANVGEDGPEVRSIVLRDLQVDRRELVFYADARSPKVAQLRADPRGQILCWSEPLGWQLRLRCRVDVATDGLDVTARWALIRHRPAAHDYLSPLAPGSPLEASAAPLAPERVRESFAVLTATVEAIDWLELHAQGHRRARFARGELPQWLVP</sequence>
<dbReference type="InterPro" id="IPR012349">
    <property type="entry name" value="Split_barrel_FMN-bd"/>
</dbReference>
<gene>
    <name evidence="2" type="ORF">EV685_1886</name>
</gene>
<dbReference type="InterPro" id="IPR024624">
    <property type="entry name" value="Pyridox_Oxase_Alr4036_FMN-bd"/>
</dbReference>
<dbReference type="SUPFAM" id="SSF50475">
    <property type="entry name" value="FMN-binding split barrel"/>
    <property type="match status" value="1"/>
</dbReference>
<evidence type="ECO:0000313" key="2">
    <source>
        <dbReference type="EMBL" id="RZS54409.1"/>
    </source>
</evidence>
<organism evidence="2 3">
    <name type="scientific">Sphaerotilus mobilis</name>
    <dbReference type="NCBI Taxonomy" id="47994"/>
    <lineage>
        <taxon>Bacteria</taxon>
        <taxon>Pseudomonadati</taxon>
        <taxon>Pseudomonadota</taxon>
        <taxon>Betaproteobacteria</taxon>
        <taxon>Burkholderiales</taxon>
        <taxon>Sphaerotilaceae</taxon>
        <taxon>Sphaerotilus</taxon>
    </lineage>
</organism>
<dbReference type="OrthoDB" id="9152543at2"/>
<dbReference type="Gene3D" id="2.30.110.10">
    <property type="entry name" value="Electron Transport, Fmn-binding Protein, Chain A"/>
    <property type="match status" value="1"/>
</dbReference>
<accession>A0A4Q7LLK0</accession>